<evidence type="ECO:0000259" key="1">
    <source>
        <dbReference type="Pfam" id="PF06985"/>
    </source>
</evidence>
<protein>
    <recommendedName>
        <fullName evidence="1">Heterokaryon incompatibility domain-containing protein</fullName>
    </recommendedName>
</protein>
<sequence>MSEKIPRAFFSSSHSSFALIDPITQKFHRRLDRHGYLTSGLRRHVAVWYVWSEWKDHPSDRLPNWAALRERLLSVVGDAAPQGLKTATWGVSSCWIDCKCIDQDSDIDKAYWIPHMDEVYSEARCTVFLIRNDDPTQLLKVAKEMSC</sequence>
<name>A0A8E2ESN1_9PEZI</name>
<evidence type="ECO:0000313" key="3">
    <source>
        <dbReference type="Proteomes" id="UP000250140"/>
    </source>
</evidence>
<dbReference type="Proteomes" id="UP000250140">
    <property type="component" value="Unassembled WGS sequence"/>
</dbReference>
<proteinExistence type="predicted"/>
<dbReference type="EMBL" id="KV750704">
    <property type="protein sequence ID" value="OCL03628.1"/>
    <property type="molecule type" value="Genomic_DNA"/>
</dbReference>
<reference evidence="2 3" key="1">
    <citation type="journal article" date="2016" name="Nat. Commun.">
        <title>Ectomycorrhizal ecology is imprinted in the genome of the dominant symbiotic fungus Cenococcum geophilum.</title>
        <authorList>
            <consortium name="DOE Joint Genome Institute"/>
            <person name="Peter M."/>
            <person name="Kohler A."/>
            <person name="Ohm R.A."/>
            <person name="Kuo A."/>
            <person name="Krutzmann J."/>
            <person name="Morin E."/>
            <person name="Arend M."/>
            <person name="Barry K.W."/>
            <person name="Binder M."/>
            <person name="Choi C."/>
            <person name="Clum A."/>
            <person name="Copeland A."/>
            <person name="Grisel N."/>
            <person name="Haridas S."/>
            <person name="Kipfer T."/>
            <person name="LaButti K."/>
            <person name="Lindquist E."/>
            <person name="Lipzen A."/>
            <person name="Maire R."/>
            <person name="Meier B."/>
            <person name="Mihaltcheva S."/>
            <person name="Molinier V."/>
            <person name="Murat C."/>
            <person name="Poggeler S."/>
            <person name="Quandt C.A."/>
            <person name="Sperisen C."/>
            <person name="Tritt A."/>
            <person name="Tisserant E."/>
            <person name="Crous P.W."/>
            <person name="Henrissat B."/>
            <person name="Nehls U."/>
            <person name="Egli S."/>
            <person name="Spatafora J.W."/>
            <person name="Grigoriev I.V."/>
            <person name="Martin F.M."/>
        </authorList>
    </citation>
    <scope>NUCLEOTIDE SEQUENCE [LARGE SCALE GENOMIC DNA]</scope>
    <source>
        <strain evidence="2 3">CBS 207.34</strain>
    </source>
</reference>
<accession>A0A8E2ESN1</accession>
<dbReference type="Pfam" id="PF06985">
    <property type="entry name" value="HET"/>
    <property type="match status" value="1"/>
</dbReference>
<feature type="domain" description="Heterokaryon incompatibility" evidence="1">
    <location>
        <begin position="89"/>
        <end position="141"/>
    </location>
</feature>
<dbReference type="AlphaFoldDB" id="A0A8E2ESN1"/>
<dbReference type="OrthoDB" id="3744018at2759"/>
<dbReference type="InterPro" id="IPR010730">
    <property type="entry name" value="HET"/>
</dbReference>
<evidence type="ECO:0000313" key="2">
    <source>
        <dbReference type="EMBL" id="OCL03628.1"/>
    </source>
</evidence>
<organism evidence="2 3">
    <name type="scientific">Glonium stellatum</name>
    <dbReference type="NCBI Taxonomy" id="574774"/>
    <lineage>
        <taxon>Eukaryota</taxon>
        <taxon>Fungi</taxon>
        <taxon>Dikarya</taxon>
        <taxon>Ascomycota</taxon>
        <taxon>Pezizomycotina</taxon>
        <taxon>Dothideomycetes</taxon>
        <taxon>Pleosporomycetidae</taxon>
        <taxon>Gloniales</taxon>
        <taxon>Gloniaceae</taxon>
        <taxon>Glonium</taxon>
    </lineage>
</organism>
<gene>
    <name evidence="2" type="ORF">AOQ84DRAFT_142248</name>
</gene>
<keyword evidence="3" id="KW-1185">Reference proteome</keyword>